<dbReference type="SMART" id="SM00368">
    <property type="entry name" value="LRR_RI"/>
    <property type="match status" value="5"/>
</dbReference>
<protein>
    <submittedName>
        <fullName evidence="1">Uncharacterized protein</fullName>
    </submittedName>
</protein>
<comment type="caution">
    <text evidence="1">The sequence shown here is derived from an EMBL/GenBank/DDBJ whole genome shotgun (WGS) entry which is preliminary data.</text>
</comment>
<dbReference type="InterPro" id="IPR052394">
    <property type="entry name" value="LRR-containing"/>
</dbReference>
<dbReference type="SUPFAM" id="SSF52047">
    <property type="entry name" value="RNI-like"/>
    <property type="match status" value="2"/>
</dbReference>
<sequence length="828" mass="90218">MRIPAEMPSGTAGYAPIFSVPEILRSIFSNFTQVESAKVAWVSHIFHEVAFTSLKMASLRIPHHLKTVDLEDPDTKNKTALKDVKALRSFLDRLRNAVASAFCPPLPMIQINSEQFQQRTPIERTHMVKFFATELRGVPFRSLVLRSTYCTETALEIWVRDLLLHNPHILELNLSQNPIRGTGAGSLALFRAMVEAAHHYHPLPDNMPPVELSPDAAHIEDFRRGAMAPDDPSHKYHQWNPEAGGPAYFMGGRERPVDVPWKSATPQGMADLVSMADGRRVIPAGLGGVACGCEGVEGVYDTVPCGLRSLIISGCPLQHDGLRFLAVTLAHDPLLERLSWSAAPNLSIGQGGLETLLRAFHTRPGDVLATAPVATATATATATDAARTVASDPATATATATAAAAAASGDLDDVAFLGTGPSRSRLEYLSLGLVDNGYGYYNGFGGGMGGYYGGFSGRPRLSKAFQEMLTRNDTVTHLDVDLPLEVWFAHEHYDNCLDSSGGRTLCFNFRGTEEGLAIPRTLDKLTALSLHHASLSHSFIRDLAYNAFPNLHSLFLAAPTPVTLDVQISRALVSSRTVHVLDISATRAYDNTAYYGFFQPRQPAVLGPSFFETLSFNRSVTLLKCPSCGLASSEPAWEALVAYISTSPVLIGLDLQRNQMTPREVDSLTEALRANTTLRYLDLSHNKVNDAGAMQFARLLEQHQATGLRQLGLVGNEIGIEGATALTEAARPPPAWRRTAKYKALLKKATSIRAHTVHVFMFYEMEIQGRALEIAVSFERQLARWAQAALRSSNPLVCFVISFTGLRCGGDLRCGQTLNLCYEDPPSA</sequence>
<dbReference type="PANTHER" id="PTHR24114:SF2">
    <property type="entry name" value="F-BOX DOMAIN-CONTAINING PROTEIN-RELATED"/>
    <property type="match status" value="1"/>
</dbReference>
<organism evidence="1 2">
    <name type="scientific">Paratrimastix pyriformis</name>
    <dbReference type="NCBI Taxonomy" id="342808"/>
    <lineage>
        <taxon>Eukaryota</taxon>
        <taxon>Metamonada</taxon>
        <taxon>Preaxostyla</taxon>
        <taxon>Paratrimastigidae</taxon>
        <taxon>Paratrimastix</taxon>
    </lineage>
</organism>
<proteinExistence type="predicted"/>
<evidence type="ECO:0000313" key="2">
    <source>
        <dbReference type="Proteomes" id="UP001141327"/>
    </source>
</evidence>
<dbReference type="InterPro" id="IPR032675">
    <property type="entry name" value="LRR_dom_sf"/>
</dbReference>
<keyword evidence="2" id="KW-1185">Reference proteome</keyword>
<dbReference type="InterPro" id="IPR001611">
    <property type="entry name" value="Leu-rich_rpt"/>
</dbReference>
<name>A0ABQ8UQW6_9EUKA</name>
<dbReference type="PANTHER" id="PTHR24114">
    <property type="entry name" value="LEUCINE RICH REPEAT FAMILY PROTEIN"/>
    <property type="match status" value="1"/>
</dbReference>
<dbReference type="Gene3D" id="3.80.10.10">
    <property type="entry name" value="Ribonuclease Inhibitor"/>
    <property type="match status" value="1"/>
</dbReference>
<dbReference type="EMBL" id="JAPMOS010000007">
    <property type="protein sequence ID" value="KAJ4461545.1"/>
    <property type="molecule type" value="Genomic_DNA"/>
</dbReference>
<gene>
    <name evidence="1" type="ORF">PAPYR_2136</name>
</gene>
<dbReference type="Pfam" id="PF13516">
    <property type="entry name" value="LRR_6"/>
    <property type="match status" value="2"/>
</dbReference>
<evidence type="ECO:0000313" key="1">
    <source>
        <dbReference type="EMBL" id="KAJ4461545.1"/>
    </source>
</evidence>
<dbReference type="Proteomes" id="UP001141327">
    <property type="component" value="Unassembled WGS sequence"/>
</dbReference>
<reference evidence="1" key="1">
    <citation type="journal article" date="2022" name="bioRxiv">
        <title>Genomics of Preaxostyla Flagellates Illuminates Evolutionary Transitions and the Path Towards Mitochondrial Loss.</title>
        <authorList>
            <person name="Novak L.V.F."/>
            <person name="Treitli S.C."/>
            <person name="Pyrih J."/>
            <person name="Halakuc P."/>
            <person name="Pipaliya S.V."/>
            <person name="Vacek V."/>
            <person name="Brzon O."/>
            <person name="Soukal P."/>
            <person name="Eme L."/>
            <person name="Dacks J.B."/>
            <person name="Karnkowska A."/>
            <person name="Elias M."/>
            <person name="Hampl V."/>
        </authorList>
    </citation>
    <scope>NUCLEOTIDE SEQUENCE</scope>
    <source>
        <strain evidence="1">RCP-MX</strain>
    </source>
</reference>
<accession>A0ABQ8UQW6</accession>